<name>A0AA40G5S7_9HYME</name>
<dbReference type="InterPro" id="IPR002048">
    <property type="entry name" value="EF_hand_dom"/>
</dbReference>
<dbReference type="GO" id="GO:0005509">
    <property type="term" value="F:calcium ion binding"/>
    <property type="evidence" value="ECO:0007669"/>
    <property type="project" value="InterPro"/>
</dbReference>
<dbReference type="EMBL" id="JAHYIQ010000006">
    <property type="protein sequence ID" value="KAK1131393.1"/>
    <property type="molecule type" value="Genomic_DNA"/>
</dbReference>
<feature type="domain" description="EF-hand" evidence="1">
    <location>
        <begin position="89"/>
        <end position="109"/>
    </location>
</feature>
<reference evidence="2" key="1">
    <citation type="submission" date="2021-10" db="EMBL/GenBank/DDBJ databases">
        <title>Melipona bicolor Genome sequencing and assembly.</title>
        <authorList>
            <person name="Araujo N.S."/>
            <person name="Arias M.C."/>
        </authorList>
    </citation>
    <scope>NUCLEOTIDE SEQUENCE</scope>
    <source>
        <strain evidence="2">USP_2M_L1-L4_2017</strain>
        <tissue evidence="2">Whole body</tissue>
    </source>
</reference>
<sequence>MKCAGDGKEKHEGKRDFHGESMLESSFRLRNVQLTSESRSCLIPRCRGLRPFVSFLPSTVAAQLTSPSGKFRSQKRFRAGDRKGRDRWNGDGNVSFEEFVEIVSNIGANETAPTDQDQEEQELRDAFRVCFAFYLLPSVPWNASSFNATKLPARKTRMVHDFAERPKARSFDYLTVVRDACISAAFSVRVICHALFQTVLTA</sequence>
<dbReference type="AlphaFoldDB" id="A0AA40G5S7"/>
<proteinExistence type="predicted"/>
<evidence type="ECO:0000313" key="3">
    <source>
        <dbReference type="Proteomes" id="UP001177670"/>
    </source>
</evidence>
<gene>
    <name evidence="2" type="ORF">K0M31_017678</name>
</gene>
<dbReference type="Proteomes" id="UP001177670">
    <property type="component" value="Unassembled WGS sequence"/>
</dbReference>
<keyword evidence="3" id="KW-1185">Reference proteome</keyword>
<comment type="caution">
    <text evidence="2">The sequence shown here is derived from an EMBL/GenBank/DDBJ whole genome shotgun (WGS) entry which is preliminary data.</text>
</comment>
<evidence type="ECO:0000259" key="1">
    <source>
        <dbReference type="PROSITE" id="PS50222"/>
    </source>
</evidence>
<protein>
    <recommendedName>
        <fullName evidence="1">EF-hand domain-containing protein</fullName>
    </recommendedName>
</protein>
<dbReference type="Gene3D" id="1.10.238.10">
    <property type="entry name" value="EF-hand"/>
    <property type="match status" value="1"/>
</dbReference>
<dbReference type="PROSITE" id="PS50222">
    <property type="entry name" value="EF_HAND_2"/>
    <property type="match status" value="1"/>
</dbReference>
<accession>A0AA40G5S7</accession>
<evidence type="ECO:0000313" key="2">
    <source>
        <dbReference type="EMBL" id="KAK1131393.1"/>
    </source>
</evidence>
<organism evidence="2 3">
    <name type="scientific">Melipona bicolor</name>
    <dbReference type="NCBI Taxonomy" id="60889"/>
    <lineage>
        <taxon>Eukaryota</taxon>
        <taxon>Metazoa</taxon>
        <taxon>Ecdysozoa</taxon>
        <taxon>Arthropoda</taxon>
        <taxon>Hexapoda</taxon>
        <taxon>Insecta</taxon>
        <taxon>Pterygota</taxon>
        <taxon>Neoptera</taxon>
        <taxon>Endopterygota</taxon>
        <taxon>Hymenoptera</taxon>
        <taxon>Apocrita</taxon>
        <taxon>Aculeata</taxon>
        <taxon>Apoidea</taxon>
        <taxon>Anthophila</taxon>
        <taxon>Apidae</taxon>
        <taxon>Melipona</taxon>
    </lineage>
</organism>